<evidence type="ECO:0000313" key="2">
    <source>
        <dbReference type="Proteomes" id="UP000010388"/>
    </source>
</evidence>
<dbReference type="Proteomes" id="UP000010388">
    <property type="component" value="Chromosome"/>
</dbReference>
<proteinExistence type="predicted"/>
<gene>
    <name evidence="1" type="ordered locus">Cyagr_1703</name>
</gene>
<dbReference type="EMBL" id="CP003495">
    <property type="protein sequence ID" value="AFY28852.1"/>
    <property type="molecule type" value="Genomic_DNA"/>
</dbReference>
<evidence type="ECO:0000313" key="1">
    <source>
        <dbReference type="EMBL" id="AFY28852.1"/>
    </source>
</evidence>
<protein>
    <submittedName>
        <fullName evidence="1">Uncharacterized protein</fullName>
    </submittedName>
</protein>
<accession>K9P650</accession>
<sequence>MERQRRKRVAFQARPSETTSAINDTVLLRKVLQRAGEELGLAAQEMAQAIGRSRTFLMRHWLESANRHTGWNPCSNCNIRSSWGTGGVSRCDARAAVSPAPQVDLTAITRLDGVVMRLVEQQGAQTTGQRMREAGIEAFDDHSARSDDAVMLFGAISCCVFPSTPLDQVDV</sequence>
<dbReference type="STRING" id="292564.Cyagr_1703"/>
<organism evidence="1 2">
    <name type="scientific">Cyanobium gracile (strain ATCC 27147 / PCC 6307)</name>
    <dbReference type="NCBI Taxonomy" id="292564"/>
    <lineage>
        <taxon>Bacteria</taxon>
        <taxon>Bacillati</taxon>
        <taxon>Cyanobacteriota</taxon>
        <taxon>Cyanophyceae</taxon>
        <taxon>Synechococcales</taxon>
        <taxon>Prochlorococcaceae</taxon>
        <taxon>Cyanobium</taxon>
    </lineage>
</organism>
<name>K9P650_CYAGP</name>
<dbReference type="KEGG" id="cgc:Cyagr_1703"/>
<dbReference type="HOGENOM" id="CLU_1560411_0_0_3"/>
<dbReference type="AlphaFoldDB" id="K9P650"/>
<reference evidence="2" key="1">
    <citation type="journal article" date="2013" name="Proc. Natl. Acad. Sci. U.S.A.">
        <title>Improving the coverage of the cyanobacterial phylum using diversity-driven genome sequencing.</title>
        <authorList>
            <person name="Shih P.M."/>
            <person name="Wu D."/>
            <person name="Latifi A."/>
            <person name="Axen S.D."/>
            <person name="Fewer D.P."/>
            <person name="Talla E."/>
            <person name="Calteau A."/>
            <person name="Cai F."/>
            <person name="Tandeau de Marsac N."/>
            <person name="Rippka R."/>
            <person name="Herdman M."/>
            <person name="Sivonen K."/>
            <person name="Coursin T."/>
            <person name="Laurent T."/>
            <person name="Goodwin L."/>
            <person name="Nolan M."/>
            <person name="Davenport K.W."/>
            <person name="Han C.S."/>
            <person name="Rubin E.M."/>
            <person name="Eisen J.A."/>
            <person name="Woyke T."/>
            <person name="Gugger M."/>
            <person name="Kerfeld C.A."/>
        </authorList>
    </citation>
    <scope>NUCLEOTIDE SEQUENCE [LARGE SCALE GENOMIC DNA]</scope>
    <source>
        <strain evidence="2">ATCC 27147 / PCC 6307</strain>
    </source>
</reference>